<sequence length="488" mass="56967">MHLRLIMLSQNHQTPDGQNSEVYLIWEMNMYKWLRSKKIPKDKRLTQAVQAFTQNAYQWWLKESTQQVLDWRDLKVRMYKEFVEKFQHHTGPNNYVLVTMKETKSLGPYMLCKPTPKPEHEGVQVKNKVLRSNKNRPPHLCWKQKFSKNFVQGTRNFRPKRGGNIKPSVVTGIKEHEFKGEKPPGATLVMDQKMVQDTMQSMLLREAKPVIKVSHQGSKNESCMLTEVPKKEPHHKLSHEPPHKWKPKSEQWIVLMVRFILDQHVLNISMTRLMHLSCPTECETGIMHLYFPESFDPGIKKREEPPNRDQKFQLHNTSCPKKKIILQLVDAIKNVDIVSGYREESFKEIPSDNLLLLEESAPRMVRNEAMKILKDHQLKKIYKDHVQSIGVIISYLLKGEPSDTPPTPKPKQYQGYTVSRSKPCQERGDLVVLKSVAQPESHQTFQTGHLGDTSDRGSVQGAYINNHKEFWHETNFNRRRTQIFITEA</sequence>
<evidence type="ECO:0008006" key="3">
    <source>
        <dbReference type="Google" id="ProtNLM"/>
    </source>
</evidence>
<comment type="caution">
    <text evidence="1">The sequence shown here is derived from an EMBL/GenBank/DDBJ whole genome shotgun (WGS) entry which is preliminary data.</text>
</comment>
<gene>
    <name evidence="1" type="ORF">F2Q69_00028299</name>
</gene>
<organism evidence="1 2">
    <name type="scientific">Brassica cretica</name>
    <name type="common">Mustard</name>
    <dbReference type="NCBI Taxonomy" id="69181"/>
    <lineage>
        <taxon>Eukaryota</taxon>
        <taxon>Viridiplantae</taxon>
        <taxon>Streptophyta</taxon>
        <taxon>Embryophyta</taxon>
        <taxon>Tracheophyta</taxon>
        <taxon>Spermatophyta</taxon>
        <taxon>Magnoliopsida</taxon>
        <taxon>eudicotyledons</taxon>
        <taxon>Gunneridae</taxon>
        <taxon>Pentapetalae</taxon>
        <taxon>rosids</taxon>
        <taxon>malvids</taxon>
        <taxon>Brassicales</taxon>
        <taxon>Brassicaceae</taxon>
        <taxon>Brassiceae</taxon>
        <taxon>Brassica</taxon>
    </lineage>
</organism>
<protein>
    <recommendedName>
        <fullName evidence="3">Retrotransposon gag domain-containing protein</fullName>
    </recommendedName>
</protein>
<reference evidence="1" key="1">
    <citation type="submission" date="2019-12" db="EMBL/GenBank/DDBJ databases">
        <title>Genome sequencing and annotation of Brassica cretica.</title>
        <authorList>
            <person name="Studholme D.J."/>
            <person name="Sarris P."/>
        </authorList>
    </citation>
    <scope>NUCLEOTIDE SEQUENCE</scope>
    <source>
        <strain evidence="1">PFS-109/04</strain>
        <tissue evidence="1">Leaf</tissue>
    </source>
</reference>
<proteinExistence type="predicted"/>
<evidence type="ECO:0000313" key="1">
    <source>
        <dbReference type="EMBL" id="KAF3585750.1"/>
    </source>
</evidence>
<accession>A0A8S9RY86</accession>
<dbReference type="Proteomes" id="UP000712600">
    <property type="component" value="Unassembled WGS sequence"/>
</dbReference>
<dbReference type="EMBL" id="QGKX02000088">
    <property type="protein sequence ID" value="KAF3585750.1"/>
    <property type="molecule type" value="Genomic_DNA"/>
</dbReference>
<evidence type="ECO:0000313" key="2">
    <source>
        <dbReference type="Proteomes" id="UP000712600"/>
    </source>
</evidence>
<dbReference type="AlphaFoldDB" id="A0A8S9RY86"/>
<name>A0A8S9RY86_BRACR</name>